<proteinExistence type="predicted"/>
<name>A0A5B8XQA2_9DELT</name>
<dbReference type="RefSeq" id="WP_146958962.1">
    <property type="nucleotide sequence ID" value="NZ_CP042467.1"/>
</dbReference>
<protein>
    <submittedName>
        <fullName evidence="1">Uncharacterized protein</fullName>
    </submittedName>
</protein>
<dbReference type="Proteomes" id="UP000321595">
    <property type="component" value="Chromosome"/>
</dbReference>
<dbReference type="OrthoDB" id="5524196at2"/>
<evidence type="ECO:0000313" key="2">
    <source>
        <dbReference type="Proteomes" id="UP000321595"/>
    </source>
</evidence>
<dbReference type="KEGG" id="bbae:FRD01_08480"/>
<gene>
    <name evidence="1" type="ORF">FRD01_08480</name>
</gene>
<organism evidence="1 2">
    <name type="scientific">Microvenator marinus</name>
    <dbReference type="NCBI Taxonomy" id="2600177"/>
    <lineage>
        <taxon>Bacteria</taxon>
        <taxon>Deltaproteobacteria</taxon>
        <taxon>Bradymonadales</taxon>
        <taxon>Microvenatoraceae</taxon>
        <taxon>Microvenator</taxon>
    </lineage>
</organism>
<accession>A0A5B8XQA2</accession>
<sequence length="88" mass="10020">MSWSIYMDRRRTSYQAVVTELESLARSVPDLTLTLVPLEAVEESSDAGKFRDFVEIGQVKHPSDEVLNWVAEELVDQLGWAVDIRPLD</sequence>
<dbReference type="AlphaFoldDB" id="A0A5B8XQA2"/>
<reference evidence="1 2" key="1">
    <citation type="submission" date="2019-08" db="EMBL/GenBank/DDBJ databases">
        <authorList>
            <person name="Liang Q."/>
        </authorList>
    </citation>
    <scope>NUCLEOTIDE SEQUENCE [LARGE SCALE GENOMIC DNA]</scope>
    <source>
        <strain evidence="1 2">V1718</strain>
    </source>
</reference>
<keyword evidence="2" id="KW-1185">Reference proteome</keyword>
<evidence type="ECO:0000313" key="1">
    <source>
        <dbReference type="EMBL" id="QED27277.1"/>
    </source>
</evidence>
<dbReference type="EMBL" id="CP042467">
    <property type="protein sequence ID" value="QED27277.1"/>
    <property type="molecule type" value="Genomic_DNA"/>
</dbReference>